<accession>A0A182MYQ6</accession>
<proteinExistence type="predicted"/>
<dbReference type="VEuPathDB" id="VectorBase:ADIR000511"/>
<reference evidence="3" key="1">
    <citation type="submission" date="2013-03" db="EMBL/GenBank/DDBJ databases">
        <title>The Genome Sequence of Anopheles dirus WRAIR2.</title>
        <authorList>
            <consortium name="The Broad Institute Genomics Platform"/>
            <person name="Neafsey D.E."/>
            <person name="Walton C."/>
            <person name="Walker B."/>
            <person name="Young S.K."/>
            <person name="Zeng Q."/>
            <person name="Gargeya S."/>
            <person name="Fitzgerald M."/>
            <person name="Haas B."/>
            <person name="Abouelleil A."/>
            <person name="Allen A.W."/>
            <person name="Alvarado L."/>
            <person name="Arachchi H.M."/>
            <person name="Berlin A.M."/>
            <person name="Chapman S.B."/>
            <person name="Gainer-Dewar J."/>
            <person name="Goldberg J."/>
            <person name="Griggs A."/>
            <person name="Gujja S."/>
            <person name="Hansen M."/>
            <person name="Howarth C."/>
            <person name="Imamovic A."/>
            <person name="Ireland A."/>
            <person name="Larimer J."/>
            <person name="McCowan C."/>
            <person name="Murphy C."/>
            <person name="Pearson M."/>
            <person name="Poon T.W."/>
            <person name="Priest M."/>
            <person name="Roberts A."/>
            <person name="Saif S."/>
            <person name="Shea T."/>
            <person name="Sisk P."/>
            <person name="Sykes S."/>
            <person name="Wortman J."/>
            <person name="Nusbaum C."/>
            <person name="Birren B."/>
        </authorList>
    </citation>
    <scope>NUCLEOTIDE SEQUENCE [LARGE SCALE GENOMIC DNA]</scope>
    <source>
        <strain evidence="3">WRAIR2</strain>
    </source>
</reference>
<dbReference type="Proteomes" id="UP000075884">
    <property type="component" value="Unassembled WGS sequence"/>
</dbReference>
<name>A0A182MYQ6_9DIPT</name>
<organism evidence="2 3">
    <name type="scientific">Anopheles dirus</name>
    <dbReference type="NCBI Taxonomy" id="7168"/>
    <lineage>
        <taxon>Eukaryota</taxon>
        <taxon>Metazoa</taxon>
        <taxon>Ecdysozoa</taxon>
        <taxon>Arthropoda</taxon>
        <taxon>Hexapoda</taxon>
        <taxon>Insecta</taxon>
        <taxon>Pterygota</taxon>
        <taxon>Neoptera</taxon>
        <taxon>Endopterygota</taxon>
        <taxon>Diptera</taxon>
        <taxon>Nematocera</taxon>
        <taxon>Culicoidea</taxon>
        <taxon>Culicidae</taxon>
        <taxon>Anophelinae</taxon>
        <taxon>Anopheles</taxon>
    </lineage>
</organism>
<evidence type="ECO:0000313" key="3">
    <source>
        <dbReference type="Proteomes" id="UP000075884"/>
    </source>
</evidence>
<reference evidence="2" key="2">
    <citation type="submission" date="2020-05" db="UniProtKB">
        <authorList>
            <consortium name="EnsemblMetazoa"/>
        </authorList>
    </citation>
    <scope>IDENTIFICATION</scope>
    <source>
        <strain evidence="2">WRAIR2</strain>
    </source>
</reference>
<dbReference type="EnsemblMetazoa" id="ADIR000511-RA">
    <property type="protein sequence ID" value="ADIR000511-PA"/>
    <property type="gene ID" value="ADIR000511"/>
</dbReference>
<evidence type="ECO:0000313" key="2">
    <source>
        <dbReference type="EnsemblMetazoa" id="ADIR000511-PA"/>
    </source>
</evidence>
<keyword evidence="3" id="KW-1185">Reference proteome</keyword>
<feature type="region of interest" description="Disordered" evidence="1">
    <location>
        <begin position="56"/>
        <end position="92"/>
    </location>
</feature>
<protein>
    <submittedName>
        <fullName evidence="2">Uncharacterized protein</fullName>
    </submittedName>
</protein>
<feature type="compositionally biased region" description="Low complexity" evidence="1">
    <location>
        <begin position="62"/>
        <end position="77"/>
    </location>
</feature>
<sequence>MAGEMHLRQQLAQEPKKDYRSYIPKSIAPKLNPLHHSFHQNRNFVPLHHITRKVPLPAGKLSQAGSQQHHSHAQPQPVKAALAAPQPKHIAG</sequence>
<evidence type="ECO:0000256" key="1">
    <source>
        <dbReference type="SAM" id="MobiDB-lite"/>
    </source>
</evidence>
<dbReference type="AlphaFoldDB" id="A0A182MYQ6"/>